<evidence type="ECO:0000313" key="1">
    <source>
        <dbReference type="EMBL" id="UOR13093.1"/>
    </source>
</evidence>
<reference evidence="1" key="1">
    <citation type="submission" date="2022-04" db="EMBL/GenBank/DDBJ databases">
        <title>Halobacillus sp. isolated from saltern.</title>
        <authorList>
            <person name="Won M."/>
            <person name="Lee C.-M."/>
            <person name="Woen H.-Y."/>
            <person name="Kwon S.-W."/>
        </authorList>
    </citation>
    <scope>NUCLEOTIDE SEQUENCE</scope>
    <source>
        <strain evidence="1">SSHM10-5</strain>
    </source>
</reference>
<protein>
    <recommendedName>
        <fullName evidence="3">Transcriptional regulator</fullName>
    </recommendedName>
</protein>
<keyword evidence="2" id="KW-1185">Reference proteome</keyword>
<proteinExistence type="predicted"/>
<name>A0ABY4HFC6_9BACI</name>
<sequence length="71" mass="8226">MEGLLSRSVEQKQKLEMIYLATDGQISQRVIRVLDIRDEEILAYCYSRRKVRTFLKVNILSIAAVRKQLGA</sequence>
<dbReference type="RefSeq" id="WP_245034436.1">
    <property type="nucleotide sequence ID" value="NZ_CP095075.1"/>
</dbReference>
<gene>
    <name evidence="1" type="ORF">MUO15_06260</name>
</gene>
<dbReference type="Proteomes" id="UP000830326">
    <property type="component" value="Chromosome"/>
</dbReference>
<dbReference type="EMBL" id="CP095075">
    <property type="protein sequence ID" value="UOR13093.1"/>
    <property type="molecule type" value="Genomic_DNA"/>
</dbReference>
<organism evidence="1 2">
    <name type="scientific">Halobacillus amylolyticus</name>
    <dbReference type="NCBI Taxonomy" id="2932259"/>
    <lineage>
        <taxon>Bacteria</taxon>
        <taxon>Bacillati</taxon>
        <taxon>Bacillota</taxon>
        <taxon>Bacilli</taxon>
        <taxon>Bacillales</taxon>
        <taxon>Bacillaceae</taxon>
        <taxon>Halobacillus</taxon>
    </lineage>
</organism>
<evidence type="ECO:0008006" key="3">
    <source>
        <dbReference type="Google" id="ProtNLM"/>
    </source>
</evidence>
<evidence type="ECO:0000313" key="2">
    <source>
        <dbReference type="Proteomes" id="UP000830326"/>
    </source>
</evidence>
<accession>A0ABY4HFC6</accession>